<comment type="subcellular location">
    <subcellularLocation>
        <location evidence="1">Nucleus</location>
    </subcellularLocation>
</comment>
<keyword evidence="3" id="KW-0862">Zinc</keyword>
<organism evidence="10 11">
    <name type="scientific">Tuber aestivum</name>
    <name type="common">summer truffle</name>
    <dbReference type="NCBI Taxonomy" id="59557"/>
    <lineage>
        <taxon>Eukaryota</taxon>
        <taxon>Fungi</taxon>
        <taxon>Dikarya</taxon>
        <taxon>Ascomycota</taxon>
        <taxon>Pezizomycotina</taxon>
        <taxon>Pezizomycetes</taxon>
        <taxon>Pezizales</taxon>
        <taxon>Tuberaceae</taxon>
        <taxon>Tuber</taxon>
    </lineage>
</organism>
<sequence>MSRRLLPKPSTNPGDERRSLKPLERRVKRSCVASACMPCRKRRSKCDGKVPCASCVSNDQSQCVYDKQSDGRRAGTLKRHINELSEDNNTFNCILGTIRSAPDEYVQPIITRLRSNEDYTDIANFIRDHPFESPEPTTPTTSTQRGSSVTVSGEIAISETSNDYTEYPEGSQFLENVFRGTKGGTAGENYLRNVRSWTSVTDDTEFVGHLLSLYFTWEHTYYALFSEKIFLEDLVCGRKGFCSGLLVNAVLSLACTFSERTEARAKPSDWGTRGDHFFAEALRLLDEENMTENISVTVIQALAVMGIREGGYSRDVKGLMYCSLAFRLASERGFGEGMNGDPSNPEVEVRRMTYWGSYCLDLAWSFVLARLPQLEGERPPLPMPREGDFGGKVGGGSSNSEIHAWLPGPTLFDQNFSQFIILSGIVKDITLAFYAPRQVFTVRKLYELYDRLETWKVGQPLELQFAPRNRVPHSLWLHLFLKQPTTSMYHRAVVITLFRPFLEVRSDNLALSPKAVCLETARELLAISEQFRTIHSWQRFPNTVPHFVFMACQTLLLDAQNEADRLVRGVETLLEMRNCWPIAGLMLLMISIFAEKWEVDLPAEVRGHLDKLSKDQLRVAMAFSGWPPVRLEEEATWVSFRHLSLSEG</sequence>
<dbReference type="InterPro" id="IPR036864">
    <property type="entry name" value="Zn2-C6_fun-type_DNA-bd_sf"/>
</dbReference>
<keyword evidence="7" id="KW-0539">Nucleus</keyword>
<evidence type="ECO:0000256" key="5">
    <source>
        <dbReference type="ARBA" id="ARBA00023125"/>
    </source>
</evidence>
<dbReference type="PANTHER" id="PTHR31313">
    <property type="entry name" value="TY1 ENHANCER ACTIVATOR"/>
    <property type="match status" value="1"/>
</dbReference>
<dbReference type="GO" id="GO:0000981">
    <property type="term" value="F:DNA-binding transcription factor activity, RNA polymerase II-specific"/>
    <property type="evidence" value="ECO:0007669"/>
    <property type="project" value="InterPro"/>
</dbReference>
<evidence type="ECO:0000256" key="2">
    <source>
        <dbReference type="ARBA" id="ARBA00022723"/>
    </source>
</evidence>
<keyword evidence="5" id="KW-0238">DNA-binding</keyword>
<dbReference type="SUPFAM" id="SSF57701">
    <property type="entry name" value="Zn2/Cys6 DNA-binding domain"/>
    <property type="match status" value="1"/>
</dbReference>
<keyword evidence="2" id="KW-0479">Metal-binding</keyword>
<feature type="domain" description="Zn(2)-C6 fungal-type" evidence="9">
    <location>
        <begin position="35"/>
        <end position="65"/>
    </location>
</feature>
<gene>
    <name evidence="10" type="ORF">GSTUAT00007863001</name>
</gene>
<dbReference type="CDD" id="cd12148">
    <property type="entry name" value="fungal_TF_MHR"/>
    <property type="match status" value="1"/>
</dbReference>
<keyword evidence="11" id="KW-1185">Reference proteome</keyword>
<keyword evidence="6" id="KW-0804">Transcription</keyword>
<dbReference type="GO" id="GO:0005634">
    <property type="term" value="C:nucleus"/>
    <property type="evidence" value="ECO:0007669"/>
    <property type="project" value="UniProtKB-SubCell"/>
</dbReference>
<evidence type="ECO:0000256" key="7">
    <source>
        <dbReference type="ARBA" id="ARBA00023242"/>
    </source>
</evidence>
<evidence type="ECO:0000256" key="3">
    <source>
        <dbReference type="ARBA" id="ARBA00022833"/>
    </source>
</evidence>
<dbReference type="PROSITE" id="PS50048">
    <property type="entry name" value="ZN2_CY6_FUNGAL_2"/>
    <property type="match status" value="1"/>
</dbReference>
<keyword evidence="4" id="KW-0805">Transcription regulation</keyword>
<dbReference type="Pfam" id="PF04082">
    <property type="entry name" value="Fungal_trans"/>
    <property type="match status" value="1"/>
</dbReference>
<protein>
    <recommendedName>
        <fullName evidence="9">Zn(2)-C6 fungal-type domain-containing protein</fullName>
    </recommendedName>
</protein>
<dbReference type="EMBL" id="LN891150">
    <property type="protein sequence ID" value="CUS08044.1"/>
    <property type="molecule type" value="Genomic_DNA"/>
</dbReference>
<dbReference type="InterPro" id="IPR051615">
    <property type="entry name" value="Transcr_Regulatory_Elem"/>
</dbReference>
<evidence type="ECO:0000313" key="10">
    <source>
        <dbReference type="EMBL" id="CUS08044.1"/>
    </source>
</evidence>
<evidence type="ECO:0000256" key="6">
    <source>
        <dbReference type="ARBA" id="ARBA00023163"/>
    </source>
</evidence>
<dbReference type="Gene3D" id="4.10.240.10">
    <property type="entry name" value="Zn(2)-C6 fungal-type DNA-binding domain"/>
    <property type="match status" value="1"/>
</dbReference>
<dbReference type="PANTHER" id="PTHR31313:SF4">
    <property type="entry name" value="CONIDIAL DEVELOPMENT PROTEIN FLUFFY"/>
    <property type="match status" value="1"/>
</dbReference>
<dbReference type="GO" id="GO:0006351">
    <property type="term" value="P:DNA-templated transcription"/>
    <property type="evidence" value="ECO:0007669"/>
    <property type="project" value="InterPro"/>
</dbReference>
<dbReference type="SMART" id="SM00066">
    <property type="entry name" value="GAL4"/>
    <property type="match status" value="1"/>
</dbReference>
<dbReference type="InterPro" id="IPR001138">
    <property type="entry name" value="Zn2Cys6_DnaBD"/>
</dbReference>
<evidence type="ECO:0000256" key="4">
    <source>
        <dbReference type="ARBA" id="ARBA00023015"/>
    </source>
</evidence>
<feature type="region of interest" description="Disordered" evidence="8">
    <location>
        <begin position="128"/>
        <end position="151"/>
    </location>
</feature>
<dbReference type="GO" id="GO:0008270">
    <property type="term" value="F:zinc ion binding"/>
    <property type="evidence" value="ECO:0007669"/>
    <property type="project" value="InterPro"/>
</dbReference>
<dbReference type="PROSITE" id="PS00463">
    <property type="entry name" value="ZN2_CY6_FUNGAL_1"/>
    <property type="match status" value="1"/>
</dbReference>
<proteinExistence type="predicted"/>
<reference evidence="10" key="1">
    <citation type="submission" date="2015-10" db="EMBL/GenBank/DDBJ databases">
        <authorList>
            <person name="Regsiter A."/>
            <person name="william w."/>
        </authorList>
    </citation>
    <scope>NUCLEOTIDE SEQUENCE</scope>
    <source>
        <strain evidence="10">Montdore</strain>
    </source>
</reference>
<feature type="compositionally biased region" description="Low complexity" evidence="8">
    <location>
        <begin position="134"/>
        <end position="143"/>
    </location>
</feature>
<evidence type="ECO:0000313" key="11">
    <source>
        <dbReference type="Proteomes" id="UP001412239"/>
    </source>
</evidence>
<dbReference type="InterPro" id="IPR007219">
    <property type="entry name" value="XnlR_reg_dom"/>
</dbReference>
<name>A0A292PLN2_9PEZI</name>
<evidence type="ECO:0000256" key="8">
    <source>
        <dbReference type="SAM" id="MobiDB-lite"/>
    </source>
</evidence>
<dbReference type="Pfam" id="PF00172">
    <property type="entry name" value="Zn_clus"/>
    <property type="match status" value="1"/>
</dbReference>
<dbReference type="AlphaFoldDB" id="A0A292PLN2"/>
<evidence type="ECO:0000256" key="1">
    <source>
        <dbReference type="ARBA" id="ARBA00004123"/>
    </source>
</evidence>
<dbReference type="CDD" id="cd00067">
    <property type="entry name" value="GAL4"/>
    <property type="match status" value="1"/>
</dbReference>
<evidence type="ECO:0000259" key="9">
    <source>
        <dbReference type="PROSITE" id="PS50048"/>
    </source>
</evidence>
<dbReference type="Proteomes" id="UP001412239">
    <property type="component" value="Unassembled WGS sequence"/>
</dbReference>
<feature type="region of interest" description="Disordered" evidence="8">
    <location>
        <begin position="1"/>
        <end position="22"/>
    </location>
</feature>
<dbReference type="GO" id="GO:0003677">
    <property type="term" value="F:DNA binding"/>
    <property type="evidence" value="ECO:0007669"/>
    <property type="project" value="UniProtKB-KW"/>
</dbReference>
<accession>A0A292PLN2</accession>